<accession>A0A392RBB7</accession>
<dbReference type="EMBL" id="LXQA010203392">
    <property type="protein sequence ID" value="MCI33314.1"/>
    <property type="molecule type" value="Genomic_DNA"/>
</dbReference>
<proteinExistence type="predicted"/>
<feature type="non-terminal residue" evidence="2">
    <location>
        <position position="118"/>
    </location>
</feature>
<dbReference type="Proteomes" id="UP000265520">
    <property type="component" value="Unassembled WGS sequence"/>
</dbReference>
<dbReference type="AlphaFoldDB" id="A0A392RBB7"/>
<name>A0A392RBB7_9FABA</name>
<evidence type="ECO:0000313" key="2">
    <source>
        <dbReference type="EMBL" id="MCI33314.1"/>
    </source>
</evidence>
<organism evidence="2 3">
    <name type="scientific">Trifolium medium</name>
    <dbReference type="NCBI Taxonomy" id="97028"/>
    <lineage>
        <taxon>Eukaryota</taxon>
        <taxon>Viridiplantae</taxon>
        <taxon>Streptophyta</taxon>
        <taxon>Embryophyta</taxon>
        <taxon>Tracheophyta</taxon>
        <taxon>Spermatophyta</taxon>
        <taxon>Magnoliopsida</taxon>
        <taxon>eudicotyledons</taxon>
        <taxon>Gunneridae</taxon>
        <taxon>Pentapetalae</taxon>
        <taxon>rosids</taxon>
        <taxon>fabids</taxon>
        <taxon>Fabales</taxon>
        <taxon>Fabaceae</taxon>
        <taxon>Papilionoideae</taxon>
        <taxon>50 kb inversion clade</taxon>
        <taxon>NPAAA clade</taxon>
        <taxon>Hologalegina</taxon>
        <taxon>IRL clade</taxon>
        <taxon>Trifolieae</taxon>
        <taxon>Trifolium</taxon>
    </lineage>
</organism>
<evidence type="ECO:0000256" key="1">
    <source>
        <dbReference type="SAM" id="MobiDB-lite"/>
    </source>
</evidence>
<feature type="compositionally biased region" description="Acidic residues" evidence="1">
    <location>
        <begin position="12"/>
        <end position="22"/>
    </location>
</feature>
<sequence>MMESVKKLKEEIVEDEASPEEDEALLVYNPPPKTNVHVQLVLTGTSGEQLGLPPYVTSEYDVQPTPFGGDGGGMVNSYPILDLLSTGLVSRVTKALINNNLSPRFPLSKAKDLDPESV</sequence>
<protein>
    <submittedName>
        <fullName evidence="2">Uncharacterized protein</fullName>
    </submittedName>
</protein>
<feature type="region of interest" description="Disordered" evidence="1">
    <location>
        <begin position="1"/>
        <end position="22"/>
    </location>
</feature>
<reference evidence="2 3" key="1">
    <citation type="journal article" date="2018" name="Front. Plant Sci.">
        <title>Red Clover (Trifolium pratense) and Zigzag Clover (T. medium) - A Picture of Genomic Similarities and Differences.</title>
        <authorList>
            <person name="Dluhosova J."/>
            <person name="Istvanek J."/>
            <person name="Nedelnik J."/>
            <person name="Repkova J."/>
        </authorList>
    </citation>
    <scope>NUCLEOTIDE SEQUENCE [LARGE SCALE GENOMIC DNA]</scope>
    <source>
        <strain evidence="3">cv. 10/8</strain>
        <tissue evidence="2">Leaf</tissue>
    </source>
</reference>
<keyword evidence="3" id="KW-1185">Reference proteome</keyword>
<comment type="caution">
    <text evidence="2">The sequence shown here is derived from an EMBL/GenBank/DDBJ whole genome shotgun (WGS) entry which is preliminary data.</text>
</comment>
<evidence type="ECO:0000313" key="3">
    <source>
        <dbReference type="Proteomes" id="UP000265520"/>
    </source>
</evidence>
<feature type="compositionally biased region" description="Basic and acidic residues" evidence="1">
    <location>
        <begin position="1"/>
        <end position="11"/>
    </location>
</feature>